<feature type="region of interest" description="Disordered" evidence="12">
    <location>
        <begin position="1479"/>
        <end position="1498"/>
    </location>
</feature>
<feature type="compositionally biased region" description="Basic and acidic residues" evidence="12">
    <location>
        <begin position="960"/>
        <end position="970"/>
    </location>
</feature>
<proteinExistence type="inferred from homology"/>
<feature type="compositionally biased region" description="Low complexity" evidence="12">
    <location>
        <begin position="945"/>
        <end position="958"/>
    </location>
</feature>
<evidence type="ECO:0000313" key="15">
    <source>
        <dbReference type="Proteomes" id="UP000245119"/>
    </source>
</evidence>
<evidence type="ECO:0000256" key="3">
    <source>
        <dbReference type="ARBA" id="ARBA00022723"/>
    </source>
</evidence>
<evidence type="ECO:0000256" key="7">
    <source>
        <dbReference type="ARBA" id="ARBA00023015"/>
    </source>
</evidence>
<dbReference type="GO" id="GO:0000981">
    <property type="term" value="F:DNA-binding transcription factor activity, RNA polymerase II-specific"/>
    <property type="evidence" value="ECO:0007669"/>
    <property type="project" value="TreeGrafter"/>
</dbReference>
<evidence type="ECO:0000256" key="9">
    <source>
        <dbReference type="ARBA" id="ARBA00023163"/>
    </source>
</evidence>
<comment type="similarity">
    <text evidence="2">Belongs to the krueppel C2H2-type zinc-finger protein family.</text>
</comment>
<dbReference type="GO" id="GO:0008270">
    <property type="term" value="F:zinc ion binding"/>
    <property type="evidence" value="ECO:0007669"/>
    <property type="project" value="UniProtKB-KW"/>
</dbReference>
<dbReference type="PROSITE" id="PS00028">
    <property type="entry name" value="ZINC_FINGER_C2H2_1"/>
    <property type="match status" value="4"/>
</dbReference>
<feature type="domain" description="C2H2-type" evidence="13">
    <location>
        <begin position="875"/>
        <end position="902"/>
    </location>
</feature>
<feature type="compositionally biased region" description="Low complexity" evidence="12">
    <location>
        <begin position="1377"/>
        <end position="1397"/>
    </location>
</feature>
<keyword evidence="4" id="KW-0677">Repeat</keyword>
<feature type="compositionally biased region" description="Low complexity" evidence="12">
    <location>
        <begin position="1042"/>
        <end position="1061"/>
    </location>
</feature>
<name>A0A2T7NJ35_POMCA</name>
<feature type="domain" description="C2H2-type" evidence="13">
    <location>
        <begin position="678"/>
        <end position="707"/>
    </location>
</feature>
<feature type="compositionally biased region" description="Pro residues" evidence="12">
    <location>
        <begin position="1484"/>
        <end position="1495"/>
    </location>
</feature>
<feature type="compositionally biased region" description="Basic residues" evidence="12">
    <location>
        <begin position="1062"/>
        <end position="1075"/>
    </location>
</feature>
<dbReference type="FunFam" id="3.30.160.60:FF:002343">
    <property type="entry name" value="Zinc finger protein 33A"/>
    <property type="match status" value="1"/>
</dbReference>
<evidence type="ECO:0000256" key="6">
    <source>
        <dbReference type="ARBA" id="ARBA00022833"/>
    </source>
</evidence>
<reference evidence="14 15" key="1">
    <citation type="submission" date="2018-04" db="EMBL/GenBank/DDBJ databases">
        <title>The genome of golden apple snail Pomacea canaliculata provides insight into stress tolerance and invasive adaptation.</title>
        <authorList>
            <person name="Liu C."/>
            <person name="Liu B."/>
            <person name="Ren Y."/>
            <person name="Zhang Y."/>
            <person name="Wang H."/>
            <person name="Li S."/>
            <person name="Jiang F."/>
            <person name="Yin L."/>
            <person name="Zhang G."/>
            <person name="Qian W."/>
            <person name="Fan W."/>
        </authorList>
    </citation>
    <scope>NUCLEOTIDE SEQUENCE [LARGE SCALE GENOMIC DNA]</scope>
    <source>
        <strain evidence="14">SZHN2017</strain>
        <tissue evidence="14">Muscle</tissue>
    </source>
</reference>
<dbReference type="PANTHER" id="PTHR24394:SF29">
    <property type="entry name" value="MYONEURIN"/>
    <property type="match status" value="1"/>
</dbReference>
<feature type="region of interest" description="Disordered" evidence="12">
    <location>
        <begin position="1375"/>
        <end position="1401"/>
    </location>
</feature>
<sequence length="1696" mass="185521">MDLQGEEAEVADNLFDIHICGACKSQFHNVENFLEHKRQCPVLVRLLAGVRRKRQHAAQSSLHTSSLPYQQAESECQQQSPRAAYSVVCESENPQLHIEGCGNQVEAATSASEQHAEDLPHIQQHAADLDSQIETADEHSHQPMCLDESGFQDVSCHEHMPVRDVGDNAETEEHAGNFLYSDESTILRTQPQALTTMTPDLTGLQSFSEMSPVSGQTSGSAFVMSGTVQSGQQLLAGRPYLFSSAQAVSEHSLQRGNLGRRHTRQMQQLRLHHGGVHILNQTLTDEENEVQSQQLLLPLSKKKSEHSVQGQTSHIERNSPVTYQFQISGQQVFEHLHNLKQIQQTVDRPSSGDLQQVDRGLVSTNQHLDVLQREADSDLGLSVSEGQDFMGSEQMNISDQDGSATVTLDSELGRNLMRQIQSFANTNNALESAGTFIEERTLHHSVAEIQRGLGRKQRHTADDINEDCLLVKSDQNDMTKSNHLLNKWKYKYLNLMPEVSVHLKSVAGSAEEGTEASPSLQEIAAQVSEFAASLPDSLAAGQLITSQAHDTKTEVSDMGPDVDMLSDIQDQHASVLGLQTSQVDSHNARVKSPRRILQPLAKNALARLQQQIMDTPEPSQLLSNQLSESCEILMDARHQRTFRKSACIGSSESHATAKSASKSSVTCSNTSTVKRKEYTCSFPDCNYVTTYVKDLQRHVRTHTGERPYTCPHCNKDFNRSDKLRVHIRWHTGDKPFKCPQCDYAAVDSGSLKKHVRTHTDERPFKCQICPYASRNSSQLIVHLRTHTGDSPFECDICGSKFKINSDLKRHMRIHTGEKPYQCELCDYKCSIKGNLKSHHKINHSPENQLQCDQCSFSSSSQKLLRQHQKQHTPGQICPVCKYVCSTSSSLKNHLRTHSDERPFQCDFCPYSAKQRGNVKSHTKKRHAEKLRSLRRYRAKGGGSSHGNSSNRRSASSAAVKDSEGEADEARIQQIRPSCPRTFHCLECDHYKQQESFMDLRKHPEQVHGHSNLSSMLQDKKFDTPKPKDAEVVFAPASSKLTSGRSESPGLGPSSSSCASSSLHKRSRNQHGRASSKKTLDQIADAASKLYQEQYDCKMDTSKSRLSLVSQRSKQETPQNMQFVQVLESSGLDTATSLLASNCGDDSMRSDSGIIYVEKDGGVDSESQQINCQVFVENVVLSENQQLLNPTSQVQKIVSHILPSSSHLLYSSSSTSTSSSPSTLVTYVSSPPLNTSPGSQVTYLTSSPLQSLPIQQQAPAVSGPVVTYVIPVATDKSSQHAQHPAVPGASFVSYIASPSEMPRSQQLQIQQQQQQFQIPTSFSGQDIALVQPQNSSKNDTKFTTPVTFALTSLSLSQRTQVPGCIVSVAGNSTANVTSSSSMLQPASSLSSSAPSRQHSGVRTRQKYVKPASELPSSVSLPVIISQGTASNMMAVPSSAQSSSSQLPIGRWQQVIQHGVVQQHQQHLPQHTIPINIITPVNIQQPQPPPPPSPQQQPQPTQIQIILPASAFPPPVAVNPGIGTSSQPQIILQVQEQATSHQQPSAPPPPPPPQQAPATMQEANLAVMSNGRVLSLPPSIMQSILAQLQNGAGVSLSAKGDGETQGLGSVPVHIQEVVIQVDPQQLSSGLMPKHEPNGYLVLMGGGVWVASGTVAGDFRLKVSEDADIFFGPGPGPVAGVLPHHEPRHHPPSASLVCA</sequence>
<dbReference type="FunFam" id="3.30.160.60:FF:000446">
    <property type="entry name" value="Zinc finger protein"/>
    <property type="match status" value="1"/>
</dbReference>
<feature type="region of interest" description="Disordered" evidence="12">
    <location>
        <begin position="916"/>
        <end position="970"/>
    </location>
</feature>
<feature type="compositionally biased region" description="Basic residues" evidence="12">
    <location>
        <begin position="916"/>
        <end position="938"/>
    </location>
</feature>
<evidence type="ECO:0000256" key="5">
    <source>
        <dbReference type="ARBA" id="ARBA00022771"/>
    </source>
</evidence>
<dbReference type="FunFam" id="3.30.160.60:FF:000255">
    <property type="entry name" value="Zinc finger and AT-hook domain containing"/>
    <property type="match status" value="1"/>
</dbReference>
<accession>A0A2T7NJ35</accession>
<keyword evidence="6" id="KW-0862">Zinc</keyword>
<dbReference type="FunFam" id="3.30.160.60:FF:000412">
    <property type="entry name" value="zinc finger protein 64 isoform X1"/>
    <property type="match status" value="1"/>
</dbReference>
<dbReference type="GO" id="GO:0003677">
    <property type="term" value="F:DNA binding"/>
    <property type="evidence" value="ECO:0007669"/>
    <property type="project" value="UniProtKB-KW"/>
</dbReference>
<comment type="subcellular location">
    <subcellularLocation>
        <location evidence="1">Nucleus</location>
    </subcellularLocation>
</comment>
<dbReference type="SUPFAM" id="SSF57667">
    <property type="entry name" value="beta-beta-alpha zinc fingers"/>
    <property type="match status" value="5"/>
</dbReference>
<feature type="region of interest" description="Disordered" evidence="12">
    <location>
        <begin position="1533"/>
        <end position="1557"/>
    </location>
</feature>
<dbReference type="Pfam" id="PF00096">
    <property type="entry name" value="zf-C2H2"/>
    <property type="match status" value="4"/>
</dbReference>
<gene>
    <name evidence="14" type="ORF">C0Q70_19340</name>
</gene>
<dbReference type="InterPro" id="IPR013087">
    <property type="entry name" value="Znf_C2H2_type"/>
</dbReference>
<comment type="caution">
    <text evidence="14">The sequence shown here is derived from an EMBL/GenBank/DDBJ whole genome shotgun (WGS) entry which is preliminary data.</text>
</comment>
<keyword evidence="7" id="KW-0805">Transcription regulation</keyword>
<keyword evidence="5 11" id="KW-0863">Zinc-finger</keyword>
<dbReference type="GO" id="GO:0005634">
    <property type="term" value="C:nucleus"/>
    <property type="evidence" value="ECO:0007669"/>
    <property type="project" value="UniProtKB-SubCell"/>
</dbReference>
<dbReference type="OrthoDB" id="654211at2759"/>
<evidence type="ECO:0000313" key="14">
    <source>
        <dbReference type="EMBL" id="PVD21173.1"/>
    </source>
</evidence>
<dbReference type="FunFam" id="3.30.160.60:FF:000075">
    <property type="entry name" value="Putative zinc finger protein 536"/>
    <property type="match status" value="1"/>
</dbReference>
<protein>
    <recommendedName>
        <fullName evidence="13">C2H2-type domain-containing protein</fullName>
    </recommendedName>
</protein>
<feature type="domain" description="C2H2-type" evidence="13">
    <location>
        <begin position="736"/>
        <end position="763"/>
    </location>
</feature>
<feature type="domain" description="C2H2-type" evidence="13">
    <location>
        <begin position="820"/>
        <end position="848"/>
    </location>
</feature>
<evidence type="ECO:0000256" key="1">
    <source>
        <dbReference type="ARBA" id="ARBA00004123"/>
    </source>
</evidence>
<evidence type="ECO:0000256" key="8">
    <source>
        <dbReference type="ARBA" id="ARBA00023125"/>
    </source>
</evidence>
<dbReference type="PROSITE" id="PS50157">
    <property type="entry name" value="ZINC_FINGER_C2H2_2"/>
    <property type="match status" value="8"/>
</dbReference>
<feature type="domain" description="C2H2-type" evidence="13">
    <location>
        <begin position="792"/>
        <end position="819"/>
    </location>
</feature>
<dbReference type="Pfam" id="PF13909">
    <property type="entry name" value="zf-H2C2_5"/>
    <property type="match status" value="1"/>
</dbReference>
<evidence type="ECO:0000256" key="10">
    <source>
        <dbReference type="ARBA" id="ARBA00023242"/>
    </source>
</evidence>
<dbReference type="PANTHER" id="PTHR24394">
    <property type="entry name" value="ZINC FINGER PROTEIN"/>
    <property type="match status" value="1"/>
</dbReference>
<keyword evidence="3" id="KW-0479">Metal-binding</keyword>
<evidence type="ECO:0000259" key="13">
    <source>
        <dbReference type="PROSITE" id="PS50157"/>
    </source>
</evidence>
<dbReference type="EMBL" id="PZQS01000012">
    <property type="protein sequence ID" value="PVD21173.1"/>
    <property type="molecule type" value="Genomic_DNA"/>
</dbReference>
<evidence type="ECO:0000256" key="11">
    <source>
        <dbReference type="PROSITE-ProRule" id="PRU00042"/>
    </source>
</evidence>
<feature type="compositionally biased region" description="Basic and acidic residues" evidence="12">
    <location>
        <begin position="1017"/>
        <end position="1030"/>
    </location>
</feature>
<evidence type="ECO:0000256" key="2">
    <source>
        <dbReference type="ARBA" id="ARBA00006991"/>
    </source>
</evidence>
<dbReference type="Proteomes" id="UP000245119">
    <property type="component" value="Linkage Group LG12"/>
</dbReference>
<keyword evidence="15" id="KW-1185">Reference proteome</keyword>
<feature type="domain" description="C2H2-type" evidence="13">
    <location>
        <begin position="708"/>
        <end position="735"/>
    </location>
</feature>
<organism evidence="14 15">
    <name type="scientific">Pomacea canaliculata</name>
    <name type="common">Golden apple snail</name>
    <dbReference type="NCBI Taxonomy" id="400727"/>
    <lineage>
        <taxon>Eukaryota</taxon>
        <taxon>Metazoa</taxon>
        <taxon>Spiralia</taxon>
        <taxon>Lophotrochozoa</taxon>
        <taxon>Mollusca</taxon>
        <taxon>Gastropoda</taxon>
        <taxon>Caenogastropoda</taxon>
        <taxon>Architaenioglossa</taxon>
        <taxon>Ampullarioidea</taxon>
        <taxon>Ampullariidae</taxon>
        <taxon>Pomacea</taxon>
    </lineage>
</organism>
<dbReference type="InterPro" id="IPR036236">
    <property type="entry name" value="Znf_C2H2_sf"/>
</dbReference>
<keyword evidence="10" id="KW-0539">Nucleus</keyword>
<keyword evidence="9" id="KW-0804">Transcription</keyword>
<evidence type="ECO:0000256" key="12">
    <source>
        <dbReference type="SAM" id="MobiDB-lite"/>
    </source>
</evidence>
<keyword evidence="8" id="KW-0238">DNA-binding</keyword>
<feature type="domain" description="C2H2-type" evidence="13">
    <location>
        <begin position="849"/>
        <end position="876"/>
    </location>
</feature>
<feature type="region of interest" description="Disordered" evidence="12">
    <location>
        <begin position="1004"/>
        <end position="1079"/>
    </location>
</feature>
<dbReference type="Gene3D" id="3.30.160.60">
    <property type="entry name" value="Classic Zinc Finger"/>
    <property type="match status" value="8"/>
</dbReference>
<feature type="compositionally biased region" description="Pro residues" evidence="12">
    <location>
        <begin position="1543"/>
        <end position="1553"/>
    </location>
</feature>
<feature type="domain" description="C2H2-type" evidence="13">
    <location>
        <begin position="764"/>
        <end position="791"/>
    </location>
</feature>
<dbReference type="SMART" id="SM00355">
    <property type="entry name" value="ZnF_C2H2"/>
    <property type="match status" value="10"/>
</dbReference>
<evidence type="ECO:0000256" key="4">
    <source>
        <dbReference type="ARBA" id="ARBA00022737"/>
    </source>
</evidence>